<dbReference type="EMBL" id="BSER01000008">
    <property type="protein sequence ID" value="GLJ95317.1"/>
    <property type="molecule type" value="Genomic_DNA"/>
</dbReference>
<dbReference type="GO" id="GO:0004563">
    <property type="term" value="F:beta-N-acetylhexosaminidase activity"/>
    <property type="evidence" value="ECO:0007669"/>
    <property type="project" value="UniProtKB-EC"/>
</dbReference>
<evidence type="ECO:0000313" key="8">
    <source>
        <dbReference type="EMBL" id="GLJ95317.1"/>
    </source>
</evidence>
<feature type="compositionally biased region" description="Low complexity" evidence="6">
    <location>
        <begin position="51"/>
        <end position="62"/>
    </location>
</feature>
<sequence length="421" mass="42603">MPFRSRARRRLDAQPRSLTAPRSGRRRSPAFAAVAGLALIAGLAGCAASGPVPGPSTSAPTASPTPTPTPTPSPTVDPIAGLSLEQRVGQLFMVGTQVASASPETLSAVADRHAGSIFLHGRTDGATSDVAAVVAQFTTLADTPAGTGPTGGIPLWVATDQEGGEVQVLQGPGFDDMPYAIRQADQSAAQLQTSATTWGRQLAAAGVTMNLAPVADIVTSADTRFDNAPIGAMGRQYGYDAATVEAKAGAFAAGMRAAGVMPTFKHFPGLGHVTGNTDVTADVVDTTVTSGGPDVTEYGPLTRSGPAVVMVSSAIYQNIDPSGPAVFSPDVVGLLRSTVGFGGVIMTDDVSAAVAVQDRSPADRAVGALSAGVDLVLVSADPSVFAPMYDAVLAKAQSDPAFAQRVDDAARRVVAAKAARL</sequence>
<feature type="region of interest" description="Disordered" evidence="6">
    <location>
        <begin position="1"/>
        <end position="27"/>
    </location>
</feature>
<organism evidence="8 9">
    <name type="scientific">Microbacterium dextranolyticum</name>
    <dbReference type="NCBI Taxonomy" id="36806"/>
    <lineage>
        <taxon>Bacteria</taxon>
        <taxon>Bacillati</taxon>
        <taxon>Actinomycetota</taxon>
        <taxon>Actinomycetes</taxon>
        <taxon>Micrococcales</taxon>
        <taxon>Microbacteriaceae</taxon>
        <taxon>Microbacterium</taxon>
    </lineage>
</organism>
<accession>A0A9W6HLE3</accession>
<keyword evidence="4" id="KW-0378">Hydrolase</keyword>
<evidence type="ECO:0000256" key="5">
    <source>
        <dbReference type="ARBA" id="ARBA00023295"/>
    </source>
</evidence>
<evidence type="ECO:0000256" key="4">
    <source>
        <dbReference type="ARBA" id="ARBA00022801"/>
    </source>
</evidence>
<comment type="catalytic activity">
    <reaction evidence="1">
        <text>Hydrolysis of terminal non-reducing N-acetyl-D-hexosamine residues in N-acetyl-beta-D-hexosaminides.</text>
        <dbReference type="EC" id="3.2.1.52"/>
    </reaction>
</comment>
<dbReference type="InterPro" id="IPR017853">
    <property type="entry name" value="GH"/>
</dbReference>
<dbReference type="SUPFAM" id="SSF51445">
    <property type="entry name" value="(Trans)glycosidases"/>
    <property type="match status" value="1"/>
</dbReference>
<feature type="region of interest" description="Disordered" evidence="6">
    <location>
        <begin position="51"/>
        <end position="79"/>
    </location>
</feature>
<comment type="similarity">
    <text evidence="2">Belongs to the glycosyl hydrolase 3 family.</text>
</comment>
<evidence type="ECO:0000256" key="2">
    <source>
        <dbReference type="ARBA" id="ARBA00005336"/>
    </source>
</evidence>
<proteinExistence type="inferred from homology"/>
<dbReference type="InterPro" id="IPR050226">
    <property type="entry name" value="NagZ_Beta-hexosaminidase"/>
</dbReference>
<keyword evidence="9" id="KW-1185">Reference proteome</keyword>
<evidence type="ECO:0000256" key="6">
    <source>
        <dbReference type="SAM" id="MobiDB-lite"/>
    </source>
</evidence>
<feature type="compositionally biased region" description="Pro residues" evidence="6">
    <location>
        <begin position="63"/>
        <end position="75"/>
    </location>
</feature>
<evidence type="ECO:0000259" key="7">
    <source>
        <dbReference type="Pfam" id="PF00933"/>
    </source>
</evidence>
<dbReference type="Pfam" id="PF00933">
    <property type="entry name" value="Glyco_hydro_3"/>
    <property type="match status" value="1"/>
</dbReference>
<dbReference type="PANTHER" id="PTHR30480">
    <property type="entry name" value="BETA-HEXOSAMINIDASE-RELATED"/>
    <property type="match status" value="1"/>
</dbReference>
<feature type="domain" description="Glycoside hydrolase family 3 N-terminal" evidence="7">
    <location>
        <begin position="84"/>
        <end position="414"/>
    </location>
</feature>
<reference evidence="8" key="1">
    <citation type="journal article" date="2014" name="Int. J. Syst. Evol. Microbiol.">
        <title>Complete genome sequence of Corynebacterium casei LMG S-19264T (=DSM 44701T), isolated from a smear-ripened cheese.</title>
        <authorList>
            <consortium name="US DOE Joint Genome Institute (JGI-PGF)"/>
            <person name="Walter F."/>
            <person name="Albersmeier A."/>
            <person name="Kalinowski J."/>
            <person name="Ruckert C."/>
        </authorList>
    </citation>
    <scope>NUCLEOTIDE SEQUENCE</scope>
    <source>
        <strain evidence="8">VKM Ac-1940</strain>
    </source>
</reference>
<evidence type="ECO:0000256" key="1">
    <source>
        <dbReference type="ARBA" id="ARBA00001231"/>
    </source>
</evidence>
<dbReference type="GO" id="GO:0005975">
    <property type="term" value="P:carbohydrate metabolic process"/>
    <property type="evidence" value="ECO:0007669"/>
    <property type="project" value="InterPro"/>
</dbReference>
<gene>
    <name evidence="8" type="primary">yejJ</name>
    <name evidence="8" type="ORF">GCM10017591_13790</name>
</gene>
<dbReference type="EC" id="3.2.1.52" evidence="3"/>
<dbReference type="InterPro" id="IPR001764">
    <property type="entry name" value="Glyco_hydro_3_N"/>
</dbReference>
<dbReference type="Proteomes" id="UP001142291">
    <property type="component" value="Unassembled WGS sequence"/>
</dbReference>
<dbReference type="Gene3D" id="3.20.20.300">
    <property type="entry name" value="Glycoside hydrolase, family 3, N-terminal domain"/>
    <property type="match status" value="1"/>
</dbReference>
<reference evidence="8" key="2">
    <citation type="submission" date="2023-01" db="EMBL/GenBank/DDBJ databases">
        <authorList>
            <person name="Sun Q."/>
            <person name="Evtushenko L."/>
        </authorList>
    </citation>
    <scope>NUCLEOTIDE SEQUENCE</scope>
    <source>
        <strain evidence="8">VKM Ac-1940</strain>
    </source>
</reference>
<evidence type="ECO:0000256" key="3">
    <source>
        <dbReference type="ARBA" id="ARBA00012663"/>
    </source>
</evidence>
<evidence type="ECO:0000313" key="9">
    <source>
        <dbReference type="Proteomes" id="UP001142291"/>
    </source>
</evidence>
<name>A0A9W6HLE3_9MICO</name>
<dbReference type="InterPro" id="IPR036962">
    <property type="entry name" value="Glyco_hydro_3_N_sf"/>
</dbReference>
<keyword evidence="5" id="KW-0326">Glycosidase</keyword>
<protein>
    <recommendedName>
        <fullName evidence="3">beta-N-acetylhexosaminidase</fullName>
        <ecNumber evidence="3">3.2.1.52</ecNumber>
    </recommendedName>
</protein>
<dbReference type="PANTHER" id="PTHR30480:SF13">
    <property type="entry name" value="BETA-HEXOSAMINIDASE"/>
    <property type="match status" value="1"/>
</dbReference>
<dbReference type="GO" id="GO:0009254">
    <property type="term" value="P:peptidoglycan turnover"/>
    <property type="evidence" value="ECO:0007669"/>
    <property type="project" value="TreeGrafter"/>
</dbReference>
<dbReference type="AlphaFoldDB" id="A0A9W6HLE3"/>
<comment type="caution">
    <text evidence="8">The sequence shown here is derived from an EMBL/GenBank/DDBJ whole genome shotgun (WGS) entry which is preliminary data.</text>
</comment>